<dbReference type="EMBL" id="CP121781">
    <property type="protein sequence ID" value="WMG20182.1"/>
    <property type="molecule type" value="Genomic_DNA"/>
</dbReference>
<dbReference type="Proteomes" id="UP001244586">
    <property type="component" value="Plasmid pAYTCM-5"/>
</dbReference>
<geneLocation type="plasmid" evidence="1 2">
    <name>pAYTCM-5</name>
</geneLocation>
<reference evidence="1 2" key="1">
    <citation type="submission" date="2023-04" db="EMBL/GenBank/DDBJ databases">
        <title>Acinetobacter johnsonii isolate AYTCM encoding NDM-1, OXA-58 and PER-1.</title>
        <authorList>
            <person name="Tian C."/>
            <person name="Wang S."/>
            <person name="Fan X."/>
            <person name="Xia D."/>
        </authorList>
    </citation>
    <scope>NUCLEOTIDE SEQUENCE [LARGE SCALE GENOMIC DNA]</scope>
    <source>
        <strain evidence="1 2">AYTCM</strain>
        <plasmid evidence="1 2">pAYTCM-5</plasmid>
    </source>
</reference>
<proteinExistence type="predicted"/>
<evidence type="ECO:0000313" key="2">
    <source>
        <dbReference type="Proteomes" id="UP001244586"/>
    </source>
</evidence>
<protein>
    <submittedName>
        <fullName evidence="1">Uncharacterized protein</fullName>
    </submittedName>
</protein>
<gene>
    <name evidence="1" type="ORF">QBJ73_19640</name>
</gene>
<evidence type="ECO:0000313" key="1">
    <source>
        <dbReference type="EMBL" id="WMG20182.1"/>
    </source>
</evidence>
<dbReference type="RefSeq" id="WP_058952647.1">
    <property type="nucleotide sequence ID" value="NZ_CP121781.1"/>
</dbReference>
<organism evidence="1 2">
    <name type="scientific">Acinetobacter johnsonii</name>
    <dbReference type="NCBI Taxonomy" id="40214"/>
    <lineage>
        <taxon>Bacteria</taxon>
        <taxon>Pseudomonadati</taxon>
        <taxon>Pseudomonadota</taxon>
        <taxon>Gammaproteobacteria</taxon>
        <taxon>Moraxellales</taxon>
        <taxon>Moraxellaceae</taxon>
        <taxon>Acinetobacter</taxon>
    </lineage>
</organism>
<sequence length="104" mass="12483">MKIYEMIFHKGAYEKTQLFYKINNKSSRKHFIEQIKLEIDTELNDFKNNCDSHHKKDLLSLFNIVHKESHLHINTMAKDFIRNSNAEIDQHVFLEIKEHDVLSI</sequence>
<accession>A0AAJ6LB85</accession>
<keyword evidence="1" id="KW-0614">Plasmid</keyword>
<name>A0AAJ6LB85_ACIJO</name>
<dbReference type="AlphaFoldDB" id="A0AAJ6LB85"/>
<keyword evidence="2" id="KW-1185">Reference proteome</keyword>